<keyword evidence="3" id="KW-1185">Reference proteome</keyword>
<evidence type="ECO:0000313" key="3">
    <source>
        <dbReference type="Proteomes" id="UP001139648"/>
    </source>
</evidence>
<proteinExistence type="predicted"/>
<dbReference type="SUPFAM" id="SSF53474">
    <property type="entry name" value="alpha/beta-Hydrolases"/>
    <property type="match status" value="1"/>
</dbReference>
<comment type="caution">
    <text evidence="2">The sequence shown here is derived from an EMBL/GenBank/DDBJ whole genome shotgun (WGS) entry which is preliminary data.</text>
</comment>
<dbReference type="PANTHER" id="PTHR46623">
    <property type="entry name" value="CARBOXYMETHYLENEBUTENOLIDASE-RELATED"/>
    <property type="match status" value="1"/>
</dbReference>
<dbReference type="AlphaFoldDB" id="A0A9X2K4S0"/>
<sequence>MPVREVRIPLPDGAALAATLALPEGAAPVSGWPGVVVVHEIYGVEPDMLDVVRSFAEHGYAAVLPDLYSHGSRVRCLARALHQLATGRPGGPAADLDVTRRWLAGREEIDGGRLGVIGFCMGGGFALAYAAGAPPGVRAASVNYGAVPRRQEELSSVCPVVASYGGRDQGFRAHGSRLREHLRALGIDHDVTVYQEAGHSFMTDGHHPIAGLALFPLRHGLVRPAADDAWRRTFAFFDRYVAGQGVTGSAPPGTEPA</sequence>
<feature type="domain" description="Dienelactone hydrolase" evidence="1">
    <location>
        <begin position="17"/>
        <end position="240"/>
    </location>
</feature>
<dbReference type="InterPro" id="IPR051049">
    <property type="entry name" value="Dienelactone_hydrolase-like"/>
</dbReference>
<organism evidence="2 3">
    <name type="scientific">Nonomuraea thailandensis</name>
    <dbReference type="NCBI Taxonomy" id="1188745"/>
    <lineage>
        <taxon>Bacteria</taxon>
        <taxon>Bacillati</taxon>
        <taxon>Actinomycetota</taxon>
        <taxon>Actinomycetes</taxon>
        <taxon>Streptosporangiales</taxon>
        <taxon>Streptosporangiaceae</taxon>
        <taxon>Nonomuraea</taxon>
    </lineage>
</organism>
<dbReference type="EMBL" id="JAMZEB010000002">
    <property type="protein sequence ID" value="MCP2360338.1"/>
    <property type="molecule type" value="Genomic_DNA"/>
</dbReference>
<dbReference type="Pfam" id="PF01738">
    <property type="entry name" value="DLH"/>
    <property type="match status" value="1"/>
</dbReference>
<dbReference type="InterPro" id="IPR029058">
    <property type="entry name" value="AB_hydrolase_fold"/>
</dbReference>
<dbReference type="Proteomes" id="UP001139648">
    <property type="component" value="Unassembled WGS sequence"/>
</dbReference>
<dbReference type="GO" id="GO:0008806">
    <property type="term" value="F:carboxymethylenebutenolidase activity"/>
    <property type="evidence" value="ECO:0007669"/>
    <property type="project" value="UniProtKB-EC"/>
</dbReference>
<dbReference type="RefSeq" id="WP_253748164.1">
    <property type="nucleotide sequence ID" value="NZ_BAABKA010000108.1"/>
</dbReference>
<protein>
    <submittedName>
        <fullName evidence="2">Carboxymethylenebutenolidase</fullName>
        <ecNumber evidence="2">3.1.1.45</ecNumber>
    </submittedName>
</protein>
<gene>
    <name evidence="2" type="ORF">HD597_007358</name>
</gene>
<evidence type="ECO:0000313" key="2">
    <source>
        <dbReference type="EMBL" id="MCP2360338.1"/>
    </source>
</evidence>
<reference evidence="2" key="1">
    <citation type="submission" date="2022-06" db="EMBL/GenBank/DDBJ databases">
        <title>Sequencing the genomes of 1000 actinobacteria strains.</title>
        <authorList>
            <person name="Klenk H.-P."/>
        </authorList>
    </citation>
    <scope>NUCLEOTIDE SEQUENCE</scope>
    <source>
        <strain evidence="2">DSM 46694</strain>
    </source>
</reference>
<dbReference type="PANTHER" id="PTHR46623:SF6">
    <property type="entry name" value="ALPHA_BETA-HYDROLASES SUPERFAMILY PROTEIN"/>
    <property type="match status" value="1"/>
</dbReference>
<name>A0A9X2K4S0_9ACTN</name>
<dbReference type="EC" id="3.1.1.45" evidence="2"/>
<keyword evidence="2" id="KW-0378">Hydrolase</keyword>
<evidence type="ECO:0000259" key="1">
    <source>
        <dbReference type="Pfam" id="PF01738"/>
    </source>
</evidence>
<dbReference type="Gene3D" id="3.40.50.1820">
    <property type="entry name" value="alpha/beta hydrolase"/>
    <property type="match status" value="1"/>
</dbReference>
<dbReference type="InterPro" id="IPR002925">
    <property type="entry name" value="Dienelactn_hydro"/>
</dbReference>
<accession>A0A9X2K4S0</accession>